<evidence type="ECO:0000256" key="3">
    <source>
        <dbReference type="ARBA" id="ARBA00007527"/>
    </source>
</evidence>
<dbReference type="OMA" id="KFWPESG"/>
<evidence type="ECO:0000256" key="13">
    <source>
        <dbReference type="ARBA" id="ARBA00023228"/>
    </source>
</evidence>
<dbReference type="AlphaFoldDB" id="A0A3Q0SZQ9"/>
<feature type="transmembrane region" description="Helical" evidence="19">
    <location>
        <begin position="22"/>
        <end position="41"/>
    </location>
</feature>
<evidence type="ECO:0000256" key="7">
    <source>
        <dbReference type="ARBA" id="ARBA00022722"/>
    </source>
</evidence>
<accession>A0A3Q0SZQ9</accession>
<evidence type="ECO:0000313" key="21">
    <source>
        <dbReference type="Proteomes" id="UP000261340"/>
    </source>
</evidence>
<evidence type="ECO:0000256" key="6">
    <source>
        <dbReference type="ARBA" id="ARBA00022703"/>
    </source>
</evidence>
<dbReference type="STRING" id="61819.ENSACIP00000028182"/>
<dbReference type="Ensembl" id="ENSACIT00000028926.1">
    <property type="protein sequence ID" value="ENSACIP00000028182.1"/>
    <property type="gene ID" value="ENSACIG00000021821.1"/>
</dbReference>
<evidence type="ECO:0000256" key="12">
    <source>
        <dbReference type="ARBA" id="ARBA00023180"/>
    </source>
</evidence>
<evidence type="ECO:0000256" key="11">
    <source>
        <dbReference type="ARBA" id="ARBA00023157"/>
    </source>
</evidence>
<keyword evidence="19" id="KW-1133">Transmembrane helix</keyword>
<evidence type="ECO:0000256" key="16">
    <source>
        <dbReference type="ARBA" id="ARBA00041918"/>
    </source>
</evidence>
<dbReference type="GO" id="GO:0005764">
    <property type="term" value="C:lysosome"/>
    <property type="evidence" value="ECO:0007669"/>
    <property type="project" value="UniProtKB-SubCell"/>
</dbReference>
<evidence type="ECO:0000256" key="8">
    <source>
        <dbReference type="ARBA" id="ARBA00022729"/>
    </source>
</evidence>
<keyword evidence="13" id="KW-0458">Lysosome</keyword>
<evidence type="ECO:0000256" key="9">
    <source>
        <dbReference type="ARBA" id="ARBA00022759"/>
    </source>
</evidence>
<dbReference type="PANTHER" id="PTHR10858">
    <property type="entry name" value="DEOXYRIBONUCLEASE II"/>
    <property type="match status" value="1"/>
</dbReference>
<keyword evidence="9" id="KW-0255">Endonuclease</keyword>
<reference evidence="20" key="1">
    <citation type="submission" date="2025-08" db="UniProtKB">
        <authorList>
            <consortium name="Ensembl"/>
        </authorList>
    </citation>
    <scope>IDENTIFICATION</scope>
</reference>
<dbReference type="GO" id="GO:0004531">
    <property type="term" value="F:deoxyribonuclease II activity"/>
    <property type="evidence" value="ECO:0007669"/>
    <property type="project" value="UniProtKB-EC"/>
</dbReference>
<organism evidence="20 21">
    <name type="scientific">Amphilophus citrinellus</name>
    <name type="common">Midas cichlid</name>
    <name type="synonym">Cichlasoma citrinellum</name>
    <dbReference type="NCBI Taxonomy" id="61819"/>
    <lineage>
        <taxon>Eukaryota</taxon>
        <taxon>Metazoa</taxon>
        <taxon>Chordata</taxon>
        <taxon>Craniata</taxon>
        <taxon>Vertebrata</taxon>
        <taxon>Euteleostomi</taxon>
        <taxon>Actinopterygii</taxon>
        <taxon>Neopterygii</taxon>
        <taxon>Teleostei</taxon>
        <taxon>Neoteleostei</taxon>
        <taxon>Acanthomorphata</taxon>
        <taxon>Ovalentaria</taxon>
        <taxon>Cichlomorphae</taxon>
        <taxon>Cichliformes</taxon>
        <taxon>Cichlidae</taxon>
        <taxon>New World cichlids</taxon>
        <taxon>Cichlasomatinae</taxon>
        <taxon>Heroini</taxon>
        <taxon>Amphilophus</taxon>
    </lineage>
</organism>
<keyword evidence="19" id="KW-0472">Membrane</keyword>
<keyword evidence="6" id="KW-0053">Apoptosis</keyword>
<keyword evidence="7" id="KW-0540">Nuclease</keyword>
<evidence type="ECO:0000256" key="18">
    <source>
        <dbReference type="ARBA" id="ARBA00045381"/>
    </source>
</evidence>
<keyword evidence="8" id="KW-0732">Signal</keyword>
<reference evidence="20" key="2">
    <citation type="submission" date="2025-09" db="UniProtKB">
        <authorList>
            <consortium name="Ensembl"/>
        </authorList>
    </citation>
    <scope>IDENTIFICATION</scope>
</reference>
<evidence type="ECO:0000256" key="15">
    <source>
        <dbReference type="ARBA" id="ARBA00041393"/>
    </source>
</evidence>
<name>A0A3Q0SZQ9_AMPCI</name>
<comment type="catalytic activity">
    <reaction evidence="1">
        <text>Endonucleolytic cleavage to nucleoside 3'-phosphates and 3'-phosphooligonucleotide end-products.</text>
        <dbReference type="EC" id="3.1.22.1"/>
    </reaction>
</comment>
<evidence type="ECO:0000256" key="5">
    <source>
        <dbReference type="ARBA" id="ARBA00022473"/>
    </source>
</evidence>
<keyword evidence="21" id="KW-1185">Reference proteome</keyword>
<sequence>MSVCNEVRVCWMSCSIKQVHSYPLEFVSFNVLFLFVIRYILYKAPGEEIPDPQNPRIKTYKKEMKYLYVDSSHSVPMVPGTTNYKNLIEPSGALANTLRPILKSVRDMVRVFVSILPFNDQLCNCLLSAGVLMLEHNSFGVWLLHSTPQFPFRRDQNNFWPESGFKNAQIFICVTFNYDQFHYIGNKLTFPFDHDIPEDFHRELKDATKWVQTAPVSTFQMLTSRRRQNFYSISKQQDSHLTRGDLYFTIAQETDSDVAVQTWGCQAGGVSSYCLDPKHKVYRVKNINTNTPVGSWMPSKDHSKWCVTKNQGKHWTCIGDVNRAETQYQRRGGALCINNEIIRNMFMYFGGVTEDSLISRNLAKFINPPET</sequence>
<keyword evidence="11" id="KW-1015">Disulfide bond</keyword>
<comment type="function">
    <text evidence="18">Hydrolyzes DNA under acidic conditions with a preference for double-stranded DNA. Plays a major role in the clearance of nucleic acids generated through apoptosis, hence preventing autoinflammation. Necessary for proper fetal development and for definitive erythropoiesis in fetal liver and bone marrow, where it degrades nuclear DNA expelled from erythroid precursor cells.</text>
</comment>
<dbReference type="GeneTree" id="ENSGT00390000002634"/>
<keyword evidence="5" id="KW-0217">Developmental protein</keyword>
<evidence type="ECO:0000256" key="2">
    <source>
        <dbReference type="ARBA" id="ARBA00004371"/>
    </source>
</evidence>
<evidence type="ECO:0000313" key="20">
    <source>
        <dbReference type="Ensembl" id="ENSACIP00000028182.1"/>
    </source>
</evidence>
<dbReference type="Pfam" id="PF03265">
    <property type="entry name" value="DNase_II"/>
    <property type="match status" value="1"/>
</dbReference>
<evidence type="ECO:0000256" key="10">
    <source>
        <dbReference type="ARBA" id="ARBA00022801"/>
    </source>
</evidence>
<protein>
    <recommendedName>
        <fullName evidence="14">Deoxyribonuclease-2-alpha</fullName>
        <ecNumber evidence="4">3.1.22.1</ecNumber>
    </recommendedName>
    <alternativeName>
        <fullName evidence="15">Acid DNase</fullName>
    </alternativeName>
    <alternativeName>
        <fullName evidence="17">Deoxyribonuclease II alpha</fullName>
    </alternativeName>
    <alternativeName>
        <fullName evidence="16">Lysosomal DNase II</fullName>
    </alternativeName>
</protein>
<evidence type="ECO:0000256" key="19">
    <source>
        <dbReference type="SAM" id="Phobius"/>
    </source>
</evidence>
<keyword evidence="10" id="KW-0378">Hydrolase</keyword>
<dbReference type="GO" id="GO:0006309">
    <property type="term" value="P:apoptotic DNA fragmentation"/>
    <property type="evidence" value="ECO:0007669"/>
    <property type="project" value="TreeGrafter"/>
</dbReference>
<proteinExistence type="inferred from homology"/>
<dbReference type="PANTHER" id="PTHR10858:SF9">
    <property type="entry name" value="DEOXYRIBONUCLEASE-2-ALPHA"/>
    <property type="match status" value="1"/>
</dbReference>
<dbReference type="Proteomes" id="UP000261340">
    <property type="component" value="Unplaced"/>
</dbReference>
<keyword evidence="12" id="KW-0325">Glycoprotein</keyword>
<dbReference type="EC" id="3.1.22.1" evidence="4"/>
<evidence type="ECO:0000256" key="14">
    <source>
        <dbReference type="ARBA" id="ARBA00039868"/>
    </source>
</evidence>
<dbReference type="InterPro" id="IPR004947">
    <property type="entry name" value="DNase_II"/>
</dbReference>
<evidence type="ECO:0000256" key="17">
    <source>
        <dbReference type="ARBA" id="ARBA00043033"/>
    </source>
</evidence>
<comment type="subcellular location">
    <subcellularLocation>
        <location evidence="2">Lysosome</location>
    </subcellularLocation>
</comment>
<keyword evidence="19" id="KW-0812">Transmembrane</keyword>
<comment type="similarity">
    <text evidence="3">Belongs to the DNase II family.</text>
</comment>
<evidence type="ECO:0000256" key="4">
    <source>
        <dbReference type="ARBA" id="ARBA00012036"/>
    </source>
</evidence>
<evidence type="ECO:0000256" key="1">
    <source>
        <dbReference type="ARBA" id="ARBA00000447"/>
    </source>
</evidence>